<sequence>MSQKEPTANPASYPPVTSLVKFEQVSPRTRPAQLSHQNVLQMQELSTGNGQTLAANSRSKSLGMYSILNPTETCTNTREGGLRQYWQESGQVARSRTSLPPAVHGQGETTSVSLPGTPGVSIIPKPQGRPPISGRNLPAIGYLIAATNHQRPPSPESLQGSTHPEAELRRPQLQSGISGTKRPVSYAGEGHLELMPPYHTHHHPSSSLPNAATMVLPLKAAAQPVPPIYGRRGAPGPPPSGDYQRYPDGPHSHPQFHRSHHLSHGGAPQAVTTSEGGPAWQEIMHRPGLGGPMINSDGQQAFMILPGSKTPIPVQVDYSQASKKADEKRQRNAQASTRHRRKKKNMQEENIRMLQDLKDEKYNMAEQIVALTHQRDFYREERNRLQDIVLRTPAISKHASGPSSSISVRSVTSYADYSPNGCQQRPLTTPLQGYLSEASSIERPSQRRRIGDDTEYVTNCSTPPGLPPTTLPLMQIHVPGMLPRPMTAHPTTYQERLPPLTVIDGAPQPSHENTYSAQHSRK</sequence>
<dbReference type="EMBL" id="JANJQO010000068">
    <property type="protein sequence ID" value="KAJ2982594.1"/>
    <property type="molecule type" value="Genomic_DNA"/>
</dbReference>
<dbReference type="Proteomes" id="UP001143910">
    <property type="component" value="Unassembled WGS sequence"/>
</dbReference>
<protein>
    <submittedName>
        <fullName evidence="1">Uncharacterized protein</fullName>
    </submittedName>
</protein>
<gene>
    <name evidence="1" type="ORF">NQ176_g1285</name>
</gene>
<name>A0ACC1NUK0_9HYPO</name>
<keyword evidence="2" id="KW-1185">Reference proteome</keyword>
<proteinExistence type="predicted"/>
<reference evidence="1" key="1">
    <citation type="submission" date="2022-08" db="EMBL/GenBank/DDBJ databases">
        <title>Genome Sequence of Lecanicillium fungicola.</title>
        <authorList>
            <person name="Buettner E."/>
        </authorList>
    </citation>
    <scope>NUCLEOTIDE SEQUENCE</scope>
    <source>
        <strain evidence="1">Babe33</strain>
    </source>
</reference>
<evidence type="ECO:0000313" key="2">
    <source>
        <dbReference type="Proteomes" id="UP001143910"/>
    </source>
</evidence>
<evidence type="ECO:0000313" key="1">
    <source>
        <dbReference type="EMBL" id="KAJ2982594.1"/>
    </source>
</evidence>
<comment type="caution">
    <text evidence="1">The sequence shown here is derived from an EMBL/GenBank/DDBJ whole genome shotgun (WGS) entry which is preliminary data.</text>
</comment>
<organism evidence="1 2">
    <name type="scientific">Zarea fungicola</name>
    <dbReference type="NCBI Taxonomy" id="93591"/>
    <lineage>
        <taxon>Eukaryota</taxon>
        <taxon>Fungi</taxon>
        <taxon>Dikarya</taxon>
        <taxon>Ascomycota</taxon>
        <taxon>Pezizomycotina</taxon>
        <taxon>Sordariomycetes</taxon>
        <taxon>Hypocreomycetidae</taxon>
        <taxon>Hypocreales</taxon>
        <taxon>Cordycipitaceae</taxon>
        <taxon>Zarea</taxon>
    </lineage>
</organism>
<accession>A0ACC1NUK0</accession>